<keyword evidence="3" id="KW-1185">Reference proteome</keyword>
<reference evidence="2" key="1">
    <citation type="journal article" date="2021" name="Microb. Physiol.">
        <title>Proteogenomic Insights into the Physiology of Marine, Sulfate-Reducing, Filamentous Desulfonema limicola and Desulfonema magnum.</title>
        <authorList>
            <person name="Schnaars V."/>
            <person name="Wohlbrand L."/>
            <person name="Scheve S."/>
            <person name="Hinrichs C."/>
            <person name="Reinhardt R."/>
            <person name="Rabus R."/>
        </authorList>
    </citation>
    <scope>NUCLEOTIDE SEQUENCE</scope>
    <source>
        <strain evidence="2">4be13</strain>
    </source>
</reference>
<sequence length="113" mass="12479">MKNISDRITDARKLLSDAPLPFVKELFATYLVCQDRHPESLCDDGARGEGREAGGGRREVSDAESHPRPLTPCHSPFAPRPSGQTTGTFVPSTWIRDKQGFPAPPSHIIRAYH</sequence>
<accession>A0A975BRD2</accession>
<evidence type="ECO:0000256" key="1">
    <source>
        <dbReference type="SAM" id="MobiDB-lite"/>
    </source>
</evidence>
<dbReference type="AlphaFoldDB" id="A0A975BRD2"/>
<feature type="compositionally biased region" description="Basic and acidic residues" evidence="1">
    <location>
        <begin position="41"/>
        <end position="67"/>
    </location>
</feature>
<dbReference type="Proteomes" id="UP000663722">
    <property type="component" value="Chromosome"/>
</dbReference>
<organism evidence="2 3">
    <name type="scientific">Desulfonema magnum</name>
    <dbReference type="NCBI Taxonomy" id="45655"/>
    <lineage>
        <taxon>Bacteria</taxon>
        <taxon>Pseudomonadati</taxon>
        <taxon>Thermodesulfobacteriota</taxon>
        <taxon>Desulfobacteria</taxon>
        <taxon>Desulfobacterales</taxon>
        <taxon>Desulfococcaceae</taxon>
        <taxon>Desulfonema</taxon>
    </lineage>
</organism>
<gene>
    <name evidence="2" type="ORF">dnm_065000</name>
</gene>
<evidence type="ECO:0000313" key="3">
    <source>
        <dbReference type="Proteomes" id="UP000663722"/>
    </source>
</evidence>
<dbReference type="EMBL" id="CP061800">
    <property type="protein sequence ID" value="QTA90439.1"/>
    <property type="molecule type" value="Genomic_DNA"/>
</dbReference>
<proteinExistence type="predicted"/>
<dbReference type="KEGG" id="dmm:dnm_065000"/>
<dbReference type="RefSeq" id="WP_207678642.1">
    <property type="nucleotide sequence ID" value="NZ_CP061800.1"/>
</dbReference>
<evidence type="ECO:0000313" key="2">
    <source>
        <dbReference type="EMBL" id="QTA90439.1"/>
    </source>
</evidence>
<feature type="region of interest" description="Disordered" evidence="1">
    <location>
        <begin position="41"/>
        <end position="113"/>
    </location>
</feature>
<protein>
    <submittedName>
        <fullName evidence="2">Uncharacterized protein</fullName>
    </submittedName>
</protein>
<feature type="compositionally biased region" description="Polar residues" evidence="1">
    <location>
        <begin position="82"/>
        <end position="91"/>
    </location>
</feature>
<name>A0A975BRD2_9BACT</name>